<dbReference type="Pfam" id="PF00612">
    <property type="entry name" value="IQ"/>
    <property type="match status" value="3"/>
</dbReference>
<protein>
    <submittedName>
        <fullName evidence="4">Uncharacterized protein</fullName>
    </submittedName>
</protein>
<keyword evidence="2" id="KW-0175">Coiled coil</keyword>
<dbReference type="InterPro" id="IPR052318">
    <property type="entry name" value="CellDiv_DevSignal_Domain"/>
</dbReference>
<evidence type="ECO:0000256" key="2">
    <source>
        <dbReference type="SAM" id="Coils"/>
    </source>
</evidence>
<keyword evidence="5" id="KW-1185">Reference proteome</keyword>
<proteinExistence type="predicted"/>
<organism evidence="4 5">
    <name type="scientific">Phytophthora pseudosyringae</name>
    <dbReference type="NCBI Taxonomy" id="221518"/>
    <lineage>
        <taxon>Eukaryota</taxon>
        <taxon>Sar</taxon>
        <taxon>Stramenopiles</taxon>
        <taxon>Oomycota</taxon>
        <taxon>Peronosporomycetes</taxon>
        <taxon>Peronosporales</taxon>
        <taxon>Peronosporaceae</taxon>
        <taxon>Phytophthora</taxon>
    </lineage>
</organism>
<dbReference type="Proteomes" id="UP000694044">
    <property type="component" value="Unassembled WGS sequence"/>
</dbReference>
<evidence type="ECO:0000313" key="5">
    <source>
        <dbReference type="Proteomes" id="UP000694044"/>
    </source>
</evidence>
<accession>A0A8T1V8F8</accession>
<feature type="coiled-coil region" evidence="2">
    <location>
        <begin position="869"/>
        <end position="910"/>
    </location>
</feature>
<name>A0A8T1V8F8_9STRA</name>
<dbReference type="PANTHER" id="PTHR22590">
    <property type="entry name" value="MYOSIN MOTOR DOMAIN-CONTAINING PROTEIN"/>
    <property type="match status" value="1"/>
</dbReference>
<evidence type="ECO:0000313" key="4">
    <source>
        <dbReference type="EMBL" id="KAG7376379.1"/>
    </source>
</evidence>
<comment type="caution">
    <text evidence="4">The sequence shown here is derived from an EMBL/GenBank/DDBJ whole genome shotgun (WGS) entry which is preliminary data.</text>
</comment>
<feature type="region of interest" description="Disordered" evidence="3">
    <location>
        <begin position="1"/>
        <end position="25"/>
    </location>
</feature>
<gene>
    <name evidence="4" type="ORF">PHYPSEUDO_013647</name>
</gene>
<dbReference type="EMBL" id="JAGDFM010000713">
    <property type="protein sequence ID" value="KAG7376379.1"/>
    <property type="molecule type" value="Genomic_DNA"/>
</dbReference>
<evidence type="ECO:0000256" key="3">
    <source>
        <dbReference type="SAM" id="MobiDB-lite"/>
    </source>
</evidence>
<evidence type="ECO:0000256" key="1">
    <source>
        <dbReference type="ARBA" id="ARBA00022737"/>
    </source>
</evidence>
<sequence>MALSRKNSRLGATGRSSADSGASPYVLELRRRLSSLGSSQKPRRQATQSPGPAVEKSFAICSAVQLALLEPLAAVHLEVSDVSCARLQYRLLGTKRYWYRSVKQEKQGKIRWEVKICQINCRKSTADTLQKRTWHTMPRLASEDVAVKSLGFFDSEKAAMTALDTAVKARDVTNPFTGGSIRRSELPLELVKYFQLAVVSDKFQRKSQNERLEMIYGLLLDAAASSANAQEVTAPKLIYQQSDVLWSTVKSQLRGFSTVGDNVLALSLWKSLVCHFTVYAKTPTQWRAGRSKQGIERSFTERFGLSHLANDRAFNVNQAVLPVSRGLAELVSKGQEELNFKPKTESVPHFYHGLPDEVKRMIAEEQAQMGQGRADSVAFQKLNKNTEGSFVKKYLKRRREYLQVAVKLQQLYRSNMHSKTLRRCFRRHVGAMALQRLFRGHQRRKYAKAYFRVVTCAVLIIQSVYRSCKSRQETKAMRIRYQRATLDLQRVYRGFVGRKRARWIRRLQANAIMVEKLVRGFMGRCRAQRIFLAKHNQQVVMPACLRIQRVWRGHRERKWVKAKRQAIERVRVYLPAALRIETLIRGFVARHLVKKFRAADKAARVIQKFWRSRRYFLKWMELMALRRKDRMASHIGSIARGILARKFIQREKRKLYFRRVLEPSAAKIQRVFRGYVVRKRLEDTRDQIEAAITLQQMWRSRSTVKMIREKLRGFRLMLRESAAGKIQRCYLCYRARRELNVRRLTHQGCYGKAALAVQAAWRSYCSRKQLKEFRFCSLIERKATSLTKSKEDREMIEFDIFDARADLKRVMKYKAKTLRRIKEMKAMRIEWERRQPVVEKELGQLTEEDMDRGWGEAFETEKHILHFSLELSVEDILSKKQQVREYEEEIEDVRIELEDLERDMEECILNESTELESYRDMELQRAGAMFAEEKARRVRLQRIRWGTRNVRKHVILRERQDLKLLQKEALAKRQVEELGLLGFEKKQFVKRKLEQAVEDAARSRAQQNEVMMEMKRGSNVLHGFNDAVQKMQAITQEYSFQYRLPKTDLREDPESAMCSGCGRITCDCHLKNNESADEVEGASKVLDTSNAMVNTRSRNRLARRWRYQD</sequence>
<dbReference type="SMART" id="SM00015">
    <property type="entry name" value="IQ"/>
    <property type="match status" value="11"/>
</dbReference>
<dbReference type="PROSITE" id="PS50096">
    <property type="entry name" value="IQ"/>
    <property type="match status" value="6"/>
</dbReference>
<dbReference type="OrthoDB" id="2148418at2759"/>
<dbReference type="PANTHER" id="PTHR22590:SF5">
    <property type="entry name" value="MYOSIN MOTOR DOMAIN-CONTAINING PROTEIN"/>
    <property type="match status" value="1"/>
</dbReference>
<dbReference type="InterPro" id="IPR000048">
    <property type="entry name" value="IQ_motif_EF-hand-BS"/>
</dbReference>
<reference evidence="4" key="1">
    <citation type="submission" date="2021-02" db="EMBL/GenBank/DDBJ databases">
        <authorList>
            <person name="Palmer J.M."/>
        </authorList>
    </citation>
    <scope>NUCLEOTIDE SEQUENCE</scope>
    <source>
        <strain evidence="4">SCRP734</strain>
    </source>
</reference>
<dbReference type="AlphaFoldDB" id="A0A8T1V8F8"/>
<keyword evidence="1" id="KW-0677">Repeat</keyword>